<proteinExistence type="predicted"/>
<dbReference type="AlphaFoldDB" id="A0A2T0WUY7"/>
<keyword evidence="3" id="KW-1185">Reference proteome</keyword>
<feature type="transmembrane region" description="Helical" evidence="1">
    <location>
        <begin position="34"/>
        <end position="58"/>
    </location>
</feature>
<gene>
    <name evidence="2" type="ORF">CLW00_101172</name>
</gene>
<name>A0A2T0WUY7_9BACT</name>
<protein>
    <submittedName>
        <fullName evidence="2">Putative membrane protein</fullName>
    </submittedName>
</protein>
<keyword evidence="1" id="KW-0472">Membrane</keyword>
<dbReference type="PANTHER" id="PTHR36974:SF1">
    <property type="entry name" value="DOXX FAMILY MEMBRANE PROTEIN"/>
    <property type="match status" value="1"/>
</dbReference>
<dbReference type="OrthoDB" id="327939at2"/>
<evidence type="ECO:0000313" key="2">
    <source>
        <dbReference type="EMBL" id="PRY90511.1"/>
    </source>
</evidence>
<keyword evidence="1" id="KW-0812">Transmembrane</keyword>
<accession>A0A2T0WUY7</accession>
<dbReference type="RefSeq" id="WP_106131754.1">
    <property type="nucleotide sequence ID" value="NZ_PVTR01000001.1"/>
</dbReference>
<reference evidence="2 3" key="1">
    <citation type="submission" date="2018-03" db="EMBL/GenBank/DDBJ databases">
        <title>Genomic Encyclopedia of Archaeal and Bacterial Type Strains, Phase II (KMG-II): from individual species to whole genera.</title>
        <authorList>
            <person name="Goeker M."/>
        </authorList>
    </citation>
    <scope>NUCLEOTIDE SEQUENCE [LARGE SCALE GENOMIC DNA]</scope>
    <source>
        <strain evidence="2 3">DSM 27929</strain>
    </source>
</reference>
<evidence type="ECO:0000256" key="1">
    <source>
        <dbReference type="SAM" id="Phobius"/>
    </source>
</evidence>
<keyword evidence="1" id="KW-1133">Transmembrane helix</keyword>
<comment type="caution">
    <text evidence="2">The sequence shown here is derived from an EMBL/GenBank/DDBJ whole genome shotgun (WGS) entry which is preliminary data.</text>
</comment>
<sequence length="114" mass="13096">MYLFFLYMMAAFYIFAGVMHFIKPRMYIKIIPPYLPYPALLNAIAGLIEIIFGLGLLFESTRSLAAYGIIILLLAVFPANIYMYQKGSKGIPKWILLVRLPLQFALMAWAFVYT</sequence>
<dbReference type="EMBL" id="PVTR01000001">
    <property type="protein sequence ID" value="PRY90511.1"/>
    <property type="molecule type" value="Genomic_DNA"/>
</dbReference>
<feature type="transmembrane region" description="Helical" evidence="1">
    <location>
        <begin position="94"/>
        <end position="112"/>
    </location>
</feature>
<feature type="transmembrane region" description="Helical" evidence="1">
    <location>
        <begin position="6"/>
        <end position="22"/>
    </location>
</feature>
<organism evidence="2 3">
    <name type="scientific">Mongoliibacter ruber</name>
    <dbReference type="NCBI Taxonomy" id="1750599"/>
    <lineage>
        <taxon>Bacteria</taxon>
        <taxon>Pseudomonadati</taxon>
        <taxon>Bacteroidota</taxon>
        <taxon>Cytophagia</taxon>
        <taxon>Cytophagales</taxon>
        <taxon>Cyclobacteriaceae</taxon>
        <taxon>Mongoliibacter</taxon>
    </lineage>
</organism>
<feature type="transmembrane region" description="Helical" evidence="1">
    <location>
        <begin position="64"/>
        <end position="82"/>
    </location>
</feature>
<evidence type="ECO:0000313" key="3">
    <source>
        <dbReference type="Proteomes" id="UP000238157"/>
    </source>
</evidence>
<dbReference type="Proteomes" id="UP000238157">
    <property type="component" value="Unassembled WGS sequence"/>
</dbReference>
<dbReference type="PANTHER" id="PTHR36974">
    <property type="entry name" value="MEMBRANE PROTEIN-RELATED"/>
    <property type="match status" value="1"/>
</dbReference>